<gene>
    <name evidence="2" type="ORF">SAMN05192534_10758</name>
</gene>
<dbReference type="STRING" id="568899.SAMN05192534_10758"/>
<name>A0A1G8DE09_9BACI</name>
<dbReference type="Pfam" id="PF11667">
    <property type="entry name" value="DUF3267"/>
    <property type="match status" value="1"/>
</dbReference>
<evidence type="ECO:0000313" key="2">
    <source>
        <dbReference type="EMBL" id="SDH55947.1"/>
    </source>
</evidence>
<dbReference type="Proteomes" id="UP000199163">
    <property type="component" value="Unassembled WGS sequence"/>
</dbReference>
<accession>A0A1G8DE09</accession>
<evidence type="ECO:0000256" key="1">
    <source>
        <dbReference type="SAM" id="Phobius"/>
    </source>
</evidence>
<feature type="transmembrane region" description="Helical" evidence="1">
    <location>
        <begin position="54"/>
        <end position="78"/>
    </location>
</feature>
<keyword evidence="1" id="KW-1133">Transmembrane helix</keyword>
<proteinExistence type="predicted"/>
<dbReference type="EMBL" id="FNDK01000007">
    <property type="protein sequence ID" value="SDH55947.1"/>
    <property type="molecule type" value="Genomic_DNA"/>
</dbReference>
<feature type="transmembrane region" description="Helical" evidence="1">
    <location>
        <begin position="18"/>
        <end position="42"/>
    </location>
</feature>
<keyword evidence="1" id="KW-0812">Transmembrane</keyword>
<keyword evidence="3" id="KW-1185">Reference proteome</keyword>
<evidence type="ECO:0000313" key="3">
    <source>
        <dbReference type="Proteomes" id="UP000199163"/>
    </source>
</evidence>
<protein>
    <submittedName>
        <fullName evidence="2">Putative zincin peptidase</fullName>
    </submittedName>
</protein>
<reference evidence="2 3" key="1">
    <citation type="submission" date="2016-10" db="EMBL/GenBank/DDBJ databases">
        <authorList>
            <person name="de Groot N.N."/>
        </authorList>
    </citation>
    <scope>NUCLEOTIDE SEQUENCE [LARGE SCALE GENOMIC DNA]</scope>
    <source>
        <strain evidence="2 3">DSM 21632</strain>
    </source>
</reference>
<dbReference type="AlphaFoldDB" id="A0A1G8DE09"/>
<dbReference type="RefSeq" id="WP_091272686.1">
    <property type="nucleotide sequence ID" value="NZ_FNDK01000007.1"/>
</dbReference>
<dbReference type="OrthoDB" id="2360495at2"/>
<feature type="transmembrane region" description="Helical" evidence="1">
    <location>
        <begin position="110"/>
        <end position="130"/>
    </location>
</feature>
<organism evidence="2 3">
    <name type="scientific">Alteribacillus persepolensis</name>
    <dbReference type="NCBI Taxonomy" id="568899"/>
    <lineage>
        <taxon>Bacteria</taxon>
        <taxon>Bacillati</taxon>
        <taxon>Bacillota</taxon>
        <taxon>Bacilli</taxon>
        <taxon>Bacillales</taxon>
        <taxon>Bacillaceae</taxon>
        <taxon>Alteribacillus</taxon>
    </lineage>
</organism>
<keyword evidence="1" id="KW-0472">Membrane</keyword>
<sequence length="185" mass="21442">MNCWKSINLGKEYTPSRLVLLSVGCMILTFILSFLVFSFYYMDIRHAELSMVKTLSVLALLYPIHALLHFIPLWLAGAKTQTVISQRKKGKKQKFPFITLTFTKPIGRNFYVLAMLFPTLFIHTIAFIGALLFPPFMFYFLLVLSLNTGLSVYDFIYVKQLHGAPRHCFIEQKRNRIDILLKQPV</sequence>
<feature type="transmembrane region" description="Helical" evidence="1">
    <location>
        <begin position="136"/>
        <end position="156"/>
    </location>
</feature>
<dbReference type="InterPro" id="IPR021683">
    <property type="entry name" value="DUF3267"/>
</dbReference>